<proteinExistence type="predicted"/>
<reference evidence="2 3" key="1">
    <citation type="submission" date="2024-03" db="EMBL/GenBank/DDBJ databases">
        <authorList>
            <person name="Gkanogiannis A."/>
            <person name="Becerra Lopez-Lavalle L."/>
        </authorList>
    </citation>
    <scope>NUCLEOTIDE SEQUENCE [LARGE SCALE GENOMIC DNA]</scope>
</reference>
<feature type="chain" id="PRO_5045787760" evidence="1">
    <location>
        <begin position="24"/>
        <end position="133"/>
    </location>
</feature>
<gene>
    <name evidence="2" type="ORF">CITCOLO1_LOCUS21119</name>
</gene>
<keyword evidence="3" id="KW-1185">Reference proteome</keyword>
<sequence>MQGESKIVIRSFLILFFLRFSLKHSLLIQQGDEIVFSTYKVQISNSNCKLLSIFDFSVYETEAHGKTEVPFVECGSQFSISDFQLLGDSEKGFPASTPSVKSSLSLFSLTTPSSRATSAKAPVATLHCNPGVI</sequence>
<evidence type="ECO:0000256" key="1">
    <source>
        <dbReference type="SAM" id="SignalP"/>
    </source>
</evidence>
<name>A0ABP0Z7I9_9ROSI</name>
<accession>A0ABP0Z7I9</accession>
<evidence type="ECO:0000313" key="2">
    <source>
        <dbReference type="EMBL" id="CAK9328696.1"/>
    </source>
</evidence>
<feature type="signal peptide" evidence="1">
    <location>
        <begin position="1"/>
        <end position="23"/>
    </location>
</feature>
<dbReference type="EMBL" id="OZ021743">
    <property type="protein sequence ID" value="CAK9328696.1"/>
    <property type="molecule type" value="Genomic_DNA"/>
</dbReference>
<organism evidence="2 3">
    <name type="scientific">Citrullus colocynthis</name>
    <name type="common">colocynth</name>
    <dbReference type="NCBI Taxonomy" id="252529"/>
    <lineage>
        <taxon>Eukaryota</taxon>
        <taxon>Viridiplantae</taxon>
        <taxon>Streptophyta</taxon>
        <taxon>Embryophyta</taxon>
        <taxon>Tracheophyta</taxon>
        <taxon>Spermatophyta</taxon>
        <taxon>Magnoliopsida</taxon>
        <taxon>eudicotyledons</taxon>
        <taxon>Gunneridae</taxon>
        <taxon>Pentapetalae</taxon>
        <taxon>rosids</taxon>
        <taxon>fabids</taxon>
        <taxon>Cucurbitales</taxon>
        <taxon>Cucurbitaceae</taxon>
        <taxon>Benincaseae</taxon>
        <taxon>Citrullus</taxon>
    </lineage>
</organism>
<dbReference type="Proteomes" id="UP001642487">
    <property type="component" value="Chromosome 9"/>
</dbReference>
<keyword evidence="1" id="KW-0732">Signal</keyword>
<protein>
    <submittedName>
        <fullName evidence="2">Uncharacterized protein</fullName>
    </submittedName>
</protein>
<evidence type="ECO:0000313" key="3">
    <source>
        <dbReference type="Proteomes" id="UP001642487"/>
    </source>
</evidence>